<name>A0A0L0T8N3_ALLM3</name>
<dbReference type="InterPro" id="IPR046833">
    <property type="entry name" value="ABC_N"/>
</dbReference>
<feature type="region of interest" description="Disordered" evidence="1">
    <location>
        <begin position="100"/>
        <end position="141"/>
    </location>
</feature>
<feature type="domain" description="ATPase of the ABC class N-terminal" evidence="2">
    <location>
        <begin position="143"/>
        <end position="197"/>
    </location>
</feature>
<accession>A0A0L0T8N3</accession>
<dbReference type="Proteomes" id="UP000054350">
    <property type="component" value="Unassembled WGS sequence"/>
</dbReference>
<keyword evidence="4" id="KW-1185">Reference proteome</keyword>
<gene>
    <name evidence="3" type="ORF">AMAG_15328</name>
</gene>
<feature type="compositionally biased region" description="Low complexity" evidence="1">
    <location>
        <begin position="116"/>
        <end position="126"/>
    </location>
</feature>
<protein>
    <recommendedName>
        <fullName evidence="2">ATPase of the ABC class N-terminal domain-containing protein</fullName>
    </recommendedName>
</protein>
<evidence type="ECO:0000313" key="3">
    <source>
        <dbReference type="EMBL" id="KNE71075.1"/>
    </source>
</evidence>
<evidence type="ECO:0000259" key="2">
    <source>
        <dbReference type="Pfam" id="PF20446"/>
    </source>
</evidence>
<proteinExistence type="predicted"/>
<evidence type="ECO:0000313" key="4">
    <source>
        <dbReference type="Proteomes" id="UP000054350"/>
    </source>
</evidence>
<dbReference type="EMBL" id="GG745369">
    <property type="protein sequence ID" value="KNE71075.1"/>
    <property type="molecule type" value="Genomic_DNA"/>
</dbReference>
<sequence>MATALPLHATSCIGQVCKHQARIICQLFPASLPVCTPAPRQPTVITMTPATTRSFSTTSTAANINPIIDMSGTSGHGYRGGAGFRGGSGRGRGEYFKNKYGSKRGRSMEGSGLSGFAGPQQAQTGGAAQGGHKSGVAPTSSHEDLRALLQSLDRAQYGAYKRLTGNTYRFPAFDLTFQYVQSDAYAPPSALRVLVPHT</sequence>
<dbReference type="VEuPathDB" id="FungiDB:AMAG_15328"/>
<dbReference type="Pfam" id="PF20446">
    <property type="entry name" value="ABC_N"/>
    <property type="match status" value="1"/>
</dbReference>
<evidence type="ECO:0000256" key="1">
    <source>
        <dbReference type="SAM" id="MobiDB-lite"/>
    </source>
</evidence>
<reference evidence="4" key="2">
    <citation type="submission" date="2009-11" db="EMBL/GenBank/DDBJ databases">
        <title>The Genome Sequence of Allomyces macrogynus strain ATCC 38327.</title>
        <authorList>
            <consortium name="The Broad Institute Genome Sequencing Platform"/>
            <person name="Russ C."/>
            <person name="Cuomo C."/>
            <person name="Shea T."/>
            <person name="Young S.K."/>
            <person name="Zeng Q."/>
            <person name="Koehrsen M."/>
            <person name="Haas B."/>
            <person name="Borodovsky M."/>
            <person name="Guigo R."/>
            <person name="Alvarado L."/>
            <person name="Berlin A."/>
            <person name="Borenstein D."/>
            <person name="Chen Z."/>
            <person name="Engels R."/>
            <person name="Freedman E."/>
            <person name="Gellesch M."/>
            <person name="Goldberg J."/>
            <person name="Griggs A."/>
            <person name="Gujja S."/>
            <person name="Heiman D."/>
            <person name="Hepburn T."/>
            <person name="Howarth C."/>
            <person name="Jen D."/>
            <person name="Larson L."/>
            <person name="Lewis B."/>
            <person name="Mehta T."/>
            <person name="Park D."/>
            <person name="Pearson M."/>
            <person name="Roberts A."/>
            <person name="Saif S."/>
            <person name="Shenoy N."/>
            <person name="Sisk P."/>
            <person name="Stolte C."/>
            <person name="Sykes S."/>
            <person name="Walk T."/>
            <person name="White J."/>
            <person name="Yandava C."/>
            <person name="Burger G."/>
            <person name="Gray M.W."/>
            <person name="Holland P.W.H."/>
            <person name="King N."/>
            <person name="Lang F.B.F."/>
            <person name="Roger A.J."/>
            <person name="Ruiz-Trillo I."/>
            <person name="Lander E."/>
            <person name="Nusbaum C."/>
        </authorList>
    </citation>
    <scope>NUCLEOTIDE SEQUENCE [LARGE SCALE GENOMIC DNA]</scope>
    <source>
        <strain evidence="4">ATCC 38327</strain>
    </source>
</reference>
<organism evidence="3 4">
    <name type="scientific">Allomyces macrogynus (strain ATCC 38327)</name>
    <name type="common">Allomyces javanicus var. macrogynus</name>
    <dbReference type="NCBI Taxonomy" id="578462"/>
    <lineage>
        <taxon>Eukaryota</taxon>
        <taxon>Fungi</taxon>
        <taxon>Fungi incertae sedis</taxon>
        <taxon>Blastocladiomycota</taxon>
        <taxon>Blastocladiomycetes</taxon>
        <taxon>Blastocladiales</taxon>
        <taxon>Blastocladiaceae</taxon>
        <taxon>Allomyces</taxon>
    </lineage>
</organism>
<dbReference type="AlphaFoldDB" id="A0A0L0T8N3"/>
<reference evidence="3 4" key="1">
    <citation type="submission" date="2009-11" db="EMBL/GenBank/DDBJ databases">
        <title>Annotation of Allomyces macrogynus ATCC 38327.</title>
        <authorList>
            <consortium name="The Broad Institute Genome Sequencing Platform"/>
            <person name="Russ C."/>
            <person name="Cuomo C."/>
            <person name="Burger G."/>
            <person name="Gray M.W."/>
            <person name="Holland P.W.H."/>
            <person name="King N."/>
            <person name="Lang F.B.F."/>
            <person name="Roger A.J."/>
            <person name="Ruiz-Trillo I."/>
            <person name="Young S.K."/>
            <person name="Zeng Q."/>
            <person name="Gargeya S."/>
            <person name="Fitzgerald M."/>
            <person name="Haas B."/>
            <person name="Abouelleil A."/>
            <person name="Alvarado L."/>
            <person name="Arachchi H.M."/>
            <person name="Berlin A."/>
            <person name="Chapman S.B."/>
            <person name="Gearin G."/>
            <person name="Goldberg J."/>
            <person name="Griggs A."/>
            <person name="Gujja S."/>
            <person name="Hansen M."/>
            <person name="Heiman D."/>
            <person name="Howarth C."/>
            <person name="Larimer J."/>
            <person name="Lui A."/>
            <person name="MacDonald P.J.P."/>
            <person name="McCowen C."/>
            <person name="Montmayeur A."/>
            <person name="Murphy C."/>
            <person name="Neiman D."/>
            <person name="Pearson M."/>
            <person name="Priest M."/>
            <person name="Roberts A."/>
            <person name="Saif S."/>
            <person name="Shea T."/>
            <person name="Sisk P."/>
            <person name="Stolte C."/>
            <person name="Sykes S."/>
            <person name="Wortman J."/>
            <person name="Nusbaum C."/>
            <person name="Birren B."/>
        </authorList>
    </citation>
    <scope>NUCLEOTIDE SEQUENCE [LARGE SCALE GENOMIC DNA]</scope>
    <source>
        <strain evidence="3 4">ATCC 38327</strain>
    </source>
</reference>